<comment type="caution">
    <text evidence="2">The sequence shown here is derived from an EMBL/GenBank/DDBJ whole genome shotgun (WGS) entry which is preliminary data.</text>
</comment>
<accession>A0ABQ8T113</accession>
<sequence>MAGICEGGNEPPGSLKARKGRKRGYKKFNTNAARSSLFEDVEVVFDMLEGIIHEDVMDLSSYVEVTYMRQIHKRTSPSYTYRYAPKYITANFNVFLIKTGKGELSPRSRPGWRVGIALAFYAKVAADRIKAVRHLGSAVGIALAFYVRDCGSGLHKVCALRAGSQLMSGMQIPPYCTVAVGEREADKENDTQIRRTSGGQGERAADKENDTQISRANGRQGERHADRRTSGRQGEQHAGEREADKENEGQRRTRDRQGEQETDEENKTPIREREVREAEKNERSTRKTRDRRREQDTDKENERQRRTRDRQGKQETDEENKRPIRRTRGREERETDKENKRPTKRTRDR</sequence>
<feature type="compositionally biased region" description="Basic and acidic residues" evidence="1">
    <location>
        <begin position="329"/>
        <end position="349"/>
    </location>
</feature>
<evidence type="ECO:0000256" key="1">
    <source>
        <dbReference type="SAM" id="MobiDB-lite"/>
    </source>
</evidence>
<feature type="region of interest" description="Disordered" evidence="1">
    <location>
        <begin position="183"/>
        <end position="349"/>
    </location>
</feature>
<evidence type="ECO:0000313" key="3">
    <source>
        <dbReference type="Proteomes" id="UP001148838"/>
    </source>
</evidence>
<organism evidence="2 3">
    <name type="scientific">Periplaneta americana</name>
    <name type="common">American cockroach</name>
    <name type="synonym">Blatta americana</name>
    <dbReference type="NCBI Taxonomy" id="6978"/>
    <lineage>
        <taxon>Eukaryota</taxon>
        <taxon>Metazoa</taxon>
        <taxon>Ecdysozoa</taxon>
        <taxon>Arthropoda</taxon>
        <taxon>Hexapoda</taxon>
        <taxon>Insecta</taxon>
        <taxon>Pterygota</taxon>
        <taxon>Neoptera</taxon>
        <taxon>Polyneoptera</taxon>
        <taxon>Dictyoptera</taxon>
        <taxon>Blattodea</taxon>
        <taxon>Blattoidea</taxon>
        <taxon>Blattidae</taxon>
        <taxon>Blattinae</taxon>
        <taxon>Periplaneta</taxon>
    </lineage>
</organism>
<gene>
    <name evidence="2" type="ORF">ANN_08297</name>
</gene>
<feature type="region of interest" description="Disordered" evidence="1">
    <location>
        <begin position="1"/>
        <end position="21"/>
    </location>
</feature>
<reference evidence="2 3" key="1">
    <citation type="journal article" date="2022" name="Allergy">
        <title>Genome assembly and annotation of Periplaneta americana reveal a comprehensive cockroach allergen profile.</title>
        <authorList>
            <person name="Wang L."/>
            <person name="Xiong Q."/>
            <person name="Saelim N."/>
            <person name="Wang L."/>
            <person name="Nong W."/>
            <person name="Wan A.T."/>
            <person name="Shi M."/>
            <person name="Liu X."/>
            <person name="Cao Q."/>
            <person name="Hui J.H.L."/>
            <person name="Sookrung N."/>
            <person name="Leung T.F."/>
            <person name="Tungtrongchitr A."/>
            <person name="Tsui S.K.W."/>
        </authorList>
    </citation>
    <scope>NUCLEOTIDE SEQUENCE [LARGE SCALE GENOMIC DNA]</scope>
    <source>
        <strain evidence="2">PWHHKU_190912</strain>
    </source>
</reference>
<feature type="compositionally biased region" description="Basic and acidic residues" evidence="1">
    <location>
        <begin position="183"/>
        <end position="193"/>
    </location>
</feature>
<dbReference type="EMBL" id="JAJSOF020000017">
    <property type="protein sequence ID" value="KAJ4440159.1"/>
    <property type="molecule type" value="Genomic_DNA"/>
</dbReference>
<name>A0ABQ8T113_PERAM</name>
<proteinExistence type="predicted"/>
<protein>
    <submittedName>
        <fullName evidence="2">Uncharacterized protein</fullName>
    </submittedName>
</protein>
<evidence type="ECO:0000313" key="2">
    <source>
        <dbReference type="EMBL" id="KAJ4440159.1"/>
    </source>
</evidence>
<dbReference type="Proteomes" id="UP001148838">
    <property type="component" value="Unassembled WGS sequence"/>
</dbReference>
<feature type="compositionally biased region" description="Basic and acidic residues" evidence="1">
    <location>
        <begin position="220"/>
        <end position="322"/>
    </location>
</feature>
<keyword evidence="3" id="KW-1185">Reference proteome</keyword>